<evidence type="ECO:0000259" key="3">
    <source>
        <dbReference type="PROSITE" id="PS50090"/>
    </source>
</evidence>
<dbReference type="OrthoDB" id="3939134at2759"/>
<dbReference type="SUPFAM" id="SSF46689">
    <property type="entry name" value="Homeodomain-like"/>
    <property type="match status" value="1"/>
</dbReference>
<dbReference type="RefSeq" id="XP_016214331.1">
    <property type="nucleotide sequence ID" value="XM_016358129.1"/>
</dbReference>
<organism evidence="4 5">
    <name type="scientific">Verruconis gallopava</name>
    <dbReference type="NCBI Taxonomy" id="253628"/>
    <lineage>
        <taxon>Eukaryota</taxon>
        <taxon>Fungi</taxon>
        <taxon>Dikarya</taxon>
        <taxon>Ascomycota</taxon>
        <taxon>Pezizomycotina</taxon>
        <taxon>Dothideomycetes</taxon>
        <taxon>Pleosporomycetidae</taxon>
        <taxon>Venturiales</taxon>
        <taxon>Sympoventuriaceae</taxon>
        <taxon>Verruconis</taxon>
    </lineage>
</organism>
<dbReference type="CDD" id="cd00167">
    <property type="entry name" value="SANT"/>
    <property type="match status" value="1"/>
</dbReference>
<keyword evidence="5" id="KW-1185">Reference proteome</keyword>
<evidence type="ECO:0000313" key="4">
    <source>
        <dbReference type="EMBL" id="KIW04462.1"/>
    </source>
</evidence>
<keyword evidence="1" id="KW-0175">Coiled coil</keyword>
<reference evidence="4 5" key="1">
    <citation type="submission" date="2015-01" db="EMBL/GenBank/DDBJ databases">
        <title>The Genome Sequence of Ochroconis gallopava CBS43764.</title>
        <authorList>
            <consortium name="The Broad Institute Genomics Platform"/>
            <person name="Cuomo C."/>
            <person name="de Hoog S."/>
            <person name="Gorbushina A."/>
            <person name="Stielow B."/>
            <person name="Teixiera M."/>
            <person name="Abouelleil A."/>
            <person name="Chapman S.B."/>
            <person name="Priest M."/>
            <person name="Young S.K."/>
            <person name="Wortman J."/>
            <person name="Nusbaum C."/>
            <person name="Birren B."/>
        </authorList>
    </citation>
    <scope>NUCLEOTIDE SEQUENCE [LARGE SCALE GENOMIC DNA]</scope>
    <source>
        <strain evidence="4 5">CBS 43764</strain>
    </source>
</reference>
<feature type="compositionally biased region" description="Basic and acidic residues" evidence="2">
    <location>
        <begin position="1"/>
        <end position="10"/>
    </location>
</feature>
<dbReference type="InParanoid" id="A0A0D1YUY8"/>
<dbReference type="EMBL" id="KN847541">
    <property type="protein sequence ID" value="KIW04462.1"/>
    <property type="molecule type" value="Genomic_DNA"/>
</dbReference>
<proteinExistence type="predicted"/>
<dbReference type="GeneID" id="27312698"/>
<protein>
    <recommendedName>
        <fullName evidence="3">Myb-like domain-containing protein</fullName>
    </recommendedName>
</protein>
<gene>
    <name evidence="4" type="ORF">PV09_04725</name>
</gene>
<dbReference type="InterPro" id="IPR001005">
    <property type="entry name" value="SANT/Myb"/>
</dbReference>
<dbReference type="STRING" id="253628.A0A0D1YUY8"/>
<dbReference type="InterPro" id="IPR009057">
    <property type="entry name" value="Homeodomain-like_sf"/>
</dbReference>
<feature type="coiled-coil region" evidence="1">
    <location>
        <begin position="570"/>
        <end position="600"/>
    </location>
</feature>
<evidence type="ECO:0000256" key="2">
    <source>
        <dbReference type="SAM" id="MobiDB-lite"/>
    </source>
</evidence>
<feature type="domain" description="Myb-like" evidence="3">
    <location>
        <begin position="189"/>
        <end position="232"/>
    </location>
</feature>
<dbReference type="Proteomes" id="UP000053259">
    <property type="component" value="Unassembled WGS sequence"/>
</dbReference>
<feature type="region of interest" description="Disordered" evidence="2">
    <location>
        <begin position="321"/>
        <end position="375"/>
    </location>
</feature>
<evidence type="ECO:0000256" key="1">
    <source>
        <dbReference type="SAM" id="Coils"/>
    </source>
</evidence>
<dbReference type="VEuPathDB" id="FungiDB:PV09_04725"/>
<dbReference type="HOGENOM" id="CLU_403965_0_0_1"/>
<feature type="region of interest" description="Disordered" evidence="2">
    <location>
        <begin position="107"/>
        <end position="139"/>
    </location>
</feature>
<dbReference type="PROSITE" id="PS50090">
    <property type="entry name" value="MYB_LIKE"/>
    <property type="match status" value="1"/>
</dbReference>
<accession>A0A0D1YUY8</accession>
<name>A0A0D1YUY8_9PEZI</name>
<dbReference type="AlphaFoldDB" id="A0A0D1YUY8"/>
<feature type="region of interest" description="Disordered" evidence="2">
    <location>
        <begin position="1"/>
        <end position="89"/>
    </location>
</feature>
<evidence type="ECO:0000313" key="5">
    <source>
        <dbReference type="Proteomes" id="UP000053259"/>
    </source>
</evidence>
<sequence>MAAKGAREQRPQSIRSRRREGISSPTNQIHQEIAAATDHLNPTIDPLARKGKSLKESSNILKRSSSKRQQLKGGSDGEISPQTVPVEGSIPEEELLNSVMRVTRKLRSASVDSTKARETRARLASEVTHPGQQRKGSKWKASDDGILLIMAKNGAKWSEIRTSLSRFSIRELKDRLNHLEQHVRSRPGSRWSPEEDYILLSMRTAHADWSDVHAILLHRTEKSIEQRYRDLTTGATKRKALEDHVDELPRKKIKDSAASKTQQVAARNFDVAHDFTTSGRLRNSQVRNEIGSMIREKFMPKRVTIFAKHARTPRGQAALVPAQQNAKGIHEPQDTSEDWAVPDNDEDQPTSIHGDGSFGSSSPYQSEQVSDAFEDDRKTDCEIVIPKEAADLFGQTEPLIKILKAAKEHMSQTFKGDFISRSKRELPEVQAVRFNKQKIIDLYNSLATSTEPGRVRIDIESALEELENQVSHFELRSPENFGTMVQLARQVNILMFIDLLCVLSTALNLYAKTKFHEYEDQIWQLHCCIRICRIIVNLYTKSRSNEWKSIKISGIKNIRNSMLAPLVKVLKSFQNEMKRLQSLRMQLDMAASQKQNATEDEDERCLGSEYDAKYRRLTRLFLLRAKVARVRNIAHSKYSIHLKSYTEWREDREPYNQAPELDANGEPMERLPIFVERPAGRRPPRLATSHDEGRTWTGAETIALLKGLRKYYGPRVFDNIFLHFCQPGKVLSDRTVPQILRQTAAVREGYLEQAERECQDMSQCPTWLMDIHDLDLLDLL</sequence>
<feature type="compositionally biased region" description="Basic and acidic residues" evidence="2">
    <location>
        <begin position="114"/>
        <end position="123"/>
    </location>
</feature>
<feature type="compositionally biased region" description="Polar residues" evidence="2">
    <location>
        <begin position="358"/>
        <end position="369"/>
    </location>
</feature>